<dbReference type="OrthoDB" id="428577at2759"/>
<evidence type="ECO:0000256" key="7">
    <source>
        <dbReference type="SAM" id="MobiDB-lite"/>
    </source>
</evidence>
<feature type="region of interest" description="Disordered" evidence="7">
    <location>
        <begin position="270"/>
        <end position="289"/>
    </location>
</feature>
<dbReference type="GO" id="GO:0005737">
    <property type="term" value="C:cytoplasm"/>
    <property type="evidence" value="ECO:0007669"/>
    <property type="project" value="UniProtKB-SubCell"/>
</dbReference>
<dbReference type="InterPro" id="IPR000626">
    <property type="entry name" value="Ubiquitin-like_dom"/>
</dbReference>
<dbReference type="FunFam" id="3.10.20.90:FF:000158">
    <property type="entry name" value="Polyubiquitin 5"/>
    <property type="match status" value="1"/>
</dbReference>
<dbReference type="SUPFAM" id="SSF54236">
    <property type="entry name" value="Ubiquitin-like"/>
    <property type="match status" value="1"/>
</dbReference>
<dbReference type="InterPro" id="IPR001357">
    <property type="entry name" value="BRCT_dom"/>
</dbReference>
<dbReference type="Gene3D" id="3.40.50.10190">
    <property type="entry name" value="BRCT domain"/>
    <property type="match status" value="1"/>
</dbReference>
<feature type="compositionally biased region" description="Basic and acidic residues" evidence="7">
    <location>
        <begin position="2031"/>
        <end position="2053"/>
    </location>
</feature>
<comment type="subcellular location">
    <subcellularLocation>
        <location evidence="2">Cytoplasm</location>
    </subcellularLocation>
    <subcellularLocation>
        <location evidence="1">Nucleus</location>
    </subcellularLocation>
</comment>
<name>A0A8J2WZ76_9STRA</name>
<reference evidence="9" key="1">
    <citation type="submission" date="2021-11" db="EMBL/GenBank/DDBJ databases">
        <authorList>
            <consortium name="Genoscope - CEA"/>
            <person name="William W."/>
        </authorList>
    </citation>
    <scope>NUCLEOTIDE SEQUENCE</scope>
</reference>
<feature type="region of interest" description="Disordered" evidence="7">
    <location>
        <begin position="2397"/>
        <end position="2446"/>
    </location>
</feature>
<feature type="compositionally biased region" description="Basic and acidic residues" evidence="7">
    <location>
        <begin position="794"/>
        <end position="809"/>
    </location>
</feature>
<dbReference type="EMBL" id="CAKKNE010000004">
    <property type="protein sequence ID" value="CAH0373479.1"/>
    <property type="molecule type" value="Genomic_DNA"/>
</dbReference>
<keyword evidence="3" id="KW-0963">Cytoplasm</keyword>
<dbReference type="InterPro" id="IPR050158">
    <property type="entry name" value="Ubiquitin_ubiquitin-like"/>
</dbReference>
<feature type="region of interest" description="Disordered" evidence="7">
    <location>
        <begin position="182"/>
        <end position="214"/>
    </location>
</feature>
<evidence type="ECO:0000256" key="6">
    <source>
        <dbReference type="ARBA" id="ARBA00023242"/>
    </source>
</evidence>
<feature type="region of interest" description="Disordered" evidence="7">
    <location>
        <begin position="2031"/>
        <end position="2090"/>
    </location>
</feature>
<keyword evidence="10" id="KW-1185">Reference proteome</keyword>
<keyword evidence="6" id="KW-0539">Nucleus</keyword>
<dbReference type="Pfam" id="PF00240">
    <property type="entry name" value="ubiquitin"/>
    <property type="match status" value="1"/>
</dbReference>
<dbReference type="GO" id="GO:0005634">
    <property type="term" value="C:nucleus"/>
    <property type="evidence" value="ECO:0007669"/>
    <property type="project" value="UniProtKB-SubCell"/>
</dbReference>
<feature type="region of interest" description="Disordered" evidence="7">
    <location>
        <begin position="627"/>
        <end position="680"/>
    </location>
</feature>
<evidence type="ECO:0000313" key="9">
    <source>
        <dbReference type="EMBL" id="CAH0373479.1"/>
    </source>
</evidence>
<evidence type="ECO:0000256" key="1">
    <source>
        <dbReference type="ARBA" id="ARBA00004123"/>
    </source>
</evidence>
<gene>
    <name evidence="9" type="ORF">PECAL_4P06830</name>
</gene>
<evidence type="ECO:0000256" key="4">
    <source>
        <dbReference type="ARBA" id="ARBA00022499"/>
    </source>
</evidence>
<dbReference type="SUPFAM" id="SSF52113">
    <property type="entry name" value="BRCT domain"/>
    <property type="match status" value="1"/>
</dbReference>
<feature type="compositionally biased region" description="Polar residues" evidence="7">
    <location>
        <begin position="2066"/>
        <end position="2090"/>
    </location>
</feature>
<dbReference type="InterPro" id="IPR036420">
    <property type="entry name" value="BRCT_dom_sf"/>
</dbReference>
<dbReference type="InterPro" id="IPR019956">
    <property type="entry name" value="Ubiquitin_dom"/>
</dbReference>
<feature type="compositionally biased region" description="Acidic residues" evidence="7">
    <location>
        <begin position="851"/>
        <end position="893"/>
    </location>
</feature>
<accession>A0A8J2WZ76</accession>
<feature type="compositionally biased region" description="Acidic residues" evidence="7">
    <location>
        <begin position="671"/>
        <end position="680"/>
    </location>
</feature>
<feature type="compositionally biased region" description="Basic and acidic residues" evidence="7">
    <location>
        <begin position="2435"/>
        <end position="2446"/>
    </location>
</feature>
<evidence type="ECO:0000259" key="8">
    <source>
        <dbReference type="PROSITE" id="PS50053"/>
    </source>
</evidence>
<dbReference type="PROSITE" id="PS50053">
    <property type="entry name" value="UBIQUITIN_2"/>
    <property type="match status" value="1"/>
</dbReference>
<dbReference type="InterPro" id="IPR001005">
    <property type="entry name" value="SANT/Myb"/>
</dbReference>
<feature type="compositionally biased region" description="Basic residues" evidence="7">
    <location>
        <begin position="1972"/>
        <end position="1985"/>
    </location>
</feature>
<feature type="compositionally biased region" description="Basic and acidic residues" evidence="7">
    <location>
        <begin position="185"/>
        <end position="199"/>
    </location>
</feature>
<evidence type="ECO:0000256" key="2">
    <source>
        <dbReference type="ARBA" id="ARBA00004496"/>
    </source>
</evidence>
<dbReference type="SMART" id="SM00213">
    <property type="entry name" value="UBQ"/>
    <property type="match status" value="1"/>
</dbReference>
<feature type="domain" description="Ubiquitin-like" evidence="8">
    <location>
        <begin position="554"/>
        <end position="629"/>
    </location>
</feature>
<evidence type="ECO:0000256" key="3">
    <source>
        <dbReference type="ARBA" id="ARBA00022490"/>
    </source>
</evidence>
<dbReference type="PROSITE" id="PS00299">
    <property type="entry name" value="UBIQUITIN_1"/>
    <property type="match status" value="1"/>
</dbReference>
<dbReference type="Pfam" id="PF00533">
    <property type="entry name" value="BRCT"/>
    <property type="match status" value="1"/>
</dbReference>
<feature type="region of interest" description="Disordered" evidence="7">
    <location>
        <begin position="1946"/>
        <end position="2000"/>
    </location>
</feature>
<dbReference type="Gene3D" id="3.10.20.90">
    <property type="entry name" value="Phosphatidylinositol 3-kinase Catalytic Subunit, Chain A, domain 1"/>
    <property type="match status" value="1"/>
</dbReference>
<proteinExistence type="predicted"/>
<feature type="region of interest" description="Disordered" evidence="7">
    <location>
        <begin position="838"/>
        <end position="936"/>
    </location>
</feature>
<dbReference type="PRINTS" id="PR00348">
    <property type="entry name" value="UBIQUITIN"/>
</dbReference>
<dbReference type="Proteomes" id="UP000789595">
    <property type="component" value="Unassembled WGS sequence"/>
</dbReference>
<comment type="caution">
    <text evidence="9">The sequence shown here is derived from an EMBL/GenBank/DDBJ whole genome shotgun (WGS) entry which is preliminary data.</text>
</comment>
<evidence type="ECO:0000313" key="10">
    <source>
        <dbReference type="Proteomes" id="UP000789595"/>
    </source>
</evidence>
<dbReference type="InterPro" id="IPR029071">
    <property type="entry name" value="Ubiquitin-like_domsf"/>
</dbReference>
<feature type="compositionally biased region" description="Polar residues" evidence="7">
    <location>
        <begin position="908"/>
        <end position="926"/>
    </location>
</feature>
<dbReference type="CDD" id="cd00167">
    <property type="entry name" value="SANT"/>
    <property type="match status" value="1"/>
</dbReference>
<feature type="region of interest" description="Disordered" evidence="7">
    <location>
        <begin position="776"/>
        <end position="809"/>
    </location>
</feature>
<sequence length="2446" mass="261968">MGLNSAPKDLFPERWPHRGLLKSDDDVASRVFDPSNWLAAALEAPCRAVRELPPSSACRRKQLRDDLSAALALKRTLYYDPWAEYYWCLLTEKLGRNPFCVVIDGRHELRDGKFLPLRGAPRCAQRPGRFSARSRGRQRLARAKADAAVCAARWAAVARAERRLEERNAALARTRAARAALPAPRLERVSDPSRRGDGKSKRRSRQRRAREAEKELRALLRKAQRVVVDAQKADRKARAKEWRDAEADAIRKKRAAAACKGSVAAARPKRAVRQAAPAEAHGSRTASSSPPFGAVWAALAALWACATTTAPARSSVAAGIREAVGGGAGAPCFISATGIDVAQPLVVWSGAAAAVVLRWAGNLEHFIGLRLLRVGGFVDVPRFSVMTGVAVGLQLTVWGDAAEAILVVRREVHRRRVGGIGIAAVDGAVDVLRLDSGRGAGVGPVLLRCGGAAEAILVVGNEVHRRRVGGIGIAAVDGAVDVLRLDSGRGAGVGPVLLRCGGAAEAILVVGNEVHRRRVGGIGIAAVDGAVDVLRLDSGRGAGVGLGRVGYGGMQIFVKTLTGKTITLDVEPSDTIDSVKQKIQDKEGVPPDQQRLIFAGKQLEDGRTLSDYNVQKESTLHLVLRLRAGTRDDDRAMETTPTAPPPTPSTDAAPPDSMETSPPDGHRPSDTDDSPSETQFDQDDAIMTDSVAHDAGDANGTTGDASDTIVLPAGAAGIDRSSGALARAADPVRRARAAAAAAQATAVLPDEVGLSQYERERHGRIARNEAFMQSLGLGGGLAGKPKAKRRRTRATKEPQEATRKSARLEEAKDKLAKALEEEAAQDALDDEVAACSRAAAGGAAPAQLDGTPEDDVPEDWEREIPVEDMVEDGDDSDGSDDEPEEPEEADESSDATGRPREEPASPELTPSTTPKPSGAATGTRSGAESGKKTWKDKCEASKQKLQAKAERCAAQRDQIRKCQQNLETALRKCVDDTGSAEAPDNGVAPMDVDAPTATTAETSGEPLADRRVANDVVSIGAADQRDAEPLELPEPGVGGEDICMVGITCVFTGTFPEAGGGEGLNLGKDRVKALVEAFSGRVVSAVSSRVQILVVGKEPGINKVIEARKRGIKLMTLRELVDHIKIGDFSSEVRPFIINGKFSEGWDGNAAKNASKEELDFARGVGPSPWGEVLSGPIALDVRAVVERAFKSGHEEVLVEEGGRALLVSLVGCVTDPKRKNSVRVLFEVCAKPKTDNEVAEAEDAYVGYNVELLRKDKEGHGGSVLKGSGVPHVLVHANWPPPPMGGFKTAGEMLRFCGLDERHAARFNDVLLRRARDGWNNVNGDGRRLPCVTYKTLIAMAAALAGEVSSDLPFDEWRVAAEKELNGRVVLTDAVHTWKTNDAVHYNLSNGRRKKPEPRHAEAERTASATATALHDALFAPGHVRVVIMTGERPGRTLPKPYAFRMADCTESINSAVNFVRILCGANAVKYPLGLPSHRATLGFSKDGVATLFIATPHPCTNTHAHYYVALMVRLFLLGGGIPEGGLISCEESVAAKSFLHGYTLGNPFPKGNGGGVALASTPEAKERARAVQFKKGTSQINGMGNCLSEEALRNCRENMVRSVLEKAEAEAKKSGKSLDDVIDRILLERATACAAAAAAKAREPFGASLFMATYKDMMDTGVATVRERALKRQQEEAREAAVKLAKTTASRALSRAKQGKPGAVGDRVSVGGRAGVVAALPEGRGSRWKVRLDGEAEARSVNIGRIELSSREHAIKTAQDASDAVKAAAPDLGDDAASVVRAEHAVRAAQAKPIADDVVAAANEWIKAARAVVDEVDLAAKPTKRTERNAAETLFAEREGAVREEGAALERVARERKRVELDAAWALFASGRVADAAARAAEAGGPAASEDIKRYSDAADELKRLADAVVAEMDQTAKDVARARRDDAKVLYQEQLSCVLGAEKKRKRDEKEEKRRERDAKKAEADAEKKRKRDAKKAEKKRKREEAKANNSPLSREEKAFIVAQHELGKGFSEIAELMVNRSPDKVRDFHRRARDEKTRAERNRRERERTAAAAGRPVGPTRSADTVITRNPRTSNRSGIKTPDTFSGTSFDEARRVLEASGATWSAVAAAALWVLDAHARGPIEGLDVRTTFHAGPGDDVFIRDRERGIVFDSTSRVFEPNNWKSKAWVFLAADADRGVAVVSLQKGDGRSGIACAIVRRRAEESTDGQVQLVVEKLTCLVVVRSQQRGRSAAPAPAPVERPIPMPRRVAVPAPAPAAAAAIGDTICHMSLVFTVDVVRKGVSEGVWWIERRCKSLRYYIFKDPSIGDSQSFHLDGWYETESHILVDKMWLSIRGDVVRGYGFSRSEAYAVVGDHTDDRLELRKLRVAGVTAASERGEIEAAAKAVCDAALAAGATAEPESEEVPAPAPAPSQGMPDARSTPPPDAPTGPDAKRHQGDAVEL</sequence>
<feature type="compositionally biased region" description="Basic and acidic residues" evidence="7">
    <location>
        <begin position="1951"/>
        <end position="1971"/>
    </location>
</feature>
<dbReference type="PANTHER" id="PTHR10666">
    <property type="entry name" value="UBIQUITIN"/>
    <property type="match status" value="1"/>
</dbReference>
<dbReference type="InterPro" id="IPR019954">
    <property type="entry name" value="Ubiquitin_CS"/>
</dbReference>
<evidence type="ECO:0000256" key="5">
    <source>
        <dbReference type="ARBA" id="ARBA00022843"/>
    </source>
</evidence>
<organism evidence="9 10">
    <name type="scientific">Pelagomonas calceolata</name>
    <dbReference type="NCBI Taxonomy" id="35677"/>
    <lineage>
        <taxon>Eukaryota</taxon>
        <taxon>Sar</taxon>
        <taxon>Stramenopiles</taxon>
        <taxon>Ochrophyta</taxon>
        <taxon>Pelagophyceae</taxon>
        <taxon>Pelagomonadales</taxon>
        <taxon>Pelagomonadaceae</taxon>
        <taxon>Pelagomonas</taxon>
    </lineage>
</organism>
<keyword evidence="5" id="KW-0832">Ubl conjugation</keyword>
<protein>
    <recommendedName>
        <fullName evidence="8">Ubiquitin-like domain-containing protein</fullName>
    </recommendedName>
</protein>
<dbReference type="CDD" id="cd01803">
    <property type="entry name" value="Ubl_ubiquitin"/>
    <property type="match status" value="1"/>
</dbReference>
<keyword evidence="4" id="KW-1017">Isopeptide bond</keyword>